<proteinExistence type="predicted"/>
<name>A0A433WEN9_9BACT</name>
<feature type="domain" description="PKD-like" evidence="2">
    <location>
        <begin position="20"/>
        <end position="98"/>
    </location>
</feature>
<evidence type="ECO:0000313" key="3">
    <source>
        <dbReference type="EMBL" id="NSL89507.1"/>
    </source>
</evidence>
<feature type="domain" description="PKD-like" evidence="2">
    <location>
        <begin position="316"/>
        <end position="355"/>
    </location>
</feature>
<organism evidence="3 4">
    <name type="scientific">Chitinophaga solisilvae</name>
    <dbReference type="NCBI Taxonomy" id="1233460"/>
    <lineage>
        <taxon>Bacteria</taxon>
        <taxon>Pseudomonadati</taxon>
        <taxon>Bacteroidota</taxon>
        <taxon>Chitinophagia</taxon>
        <taxon>Chitinophagales</taxon>
        <taxon>Chitinophagaceae</taxon>
        <taxon>Chitinophaga</taxon>
    </lineage>
</organism>
<dbReference type="InterPro" id="IPR045829">
    <property type="entry name" value="PKD_6"/>
</dbReference>
<dbReference type="OrthoDB" id="613952at2"/>
<gene>
    <name evidence="3" type="ORF">ECE50_021885</name>
</gene>
<evidence type="ECO:0000259" key="2">
    <source>
        <dbReference type="Pfam" id="PF19408"/>
    </source>
</evidence>
<evidence type="ECO:0000259" key="1">
    <source>
        <dbReference type="Pfam" id="PF18962"/>
    </source>
</evidence>
<dbReference type="NCBIfam" id="TIGR04183">
    <property type="entry name" value="Por_Secre_tail"/>
    <property type="match status" value="1"/>
</dbReference>
<keyword evidence="4" id="KW-1185">Reference proteome</keyword>
<dbReference type="Pfam" id="PF19408">
    <property type="entry name" value="PKD_6"/>
    <property type="match status" value="3"/>
</dbReference>
<accession>A0A433WEN9</accession>
<reference evidence="3" key="1">
    <citation type="submission" date="2020-05" db="EMBL/GenBank/DDBJ databases">
        <title>Chitinophaga laudate sp. nov., isolated from a tropical peat swamp.</title>
        <authorList>
            <person name="Goh C.B.S."/>
            <person name="Lee M.S."/>
            <person name="Parimannan S."/>
            <person name="Pasbakhsh P."/>
            <person name="Yule C.M."/>
            <person name="Rajandas H."/>
            <person name="Loke S."/>
            <person name="Croft L."/>
            <person name="Tan J.B.L."/>
        </authorList>
    </citation>
    <scope>NUCLEOTIDE SEQUENCE</scope>
    <source>
        <strain evidence="3">Mgbs1</strain>
    </source>
</reference>
<dbReference type="Pfam" id="PF18962">
    <property type="entry name" value="Por_Secre_tail"/>
    <property type="match status" value="1"/>
</dbReference>
<evidence type="ECO:0000313" key="4">
    <source>
        <dbReference type="Proteomes" id="UP000281028"/>
    </source>
</evidence>
<feature type="domain" description="Secretion system C-terminal sorting" evidence="1">
    <location>
        <begin position="399"/>
        <end position="472"/>
    </location>
</feature>
<sequence length="477" mass="51459">MMKLCLPILCLFLCFSGAYAQSISGSTNPCPGTAQQYTANLPCSGASITWSVYPGNATISGSGTTVNITFEDRYYDPGVNKVIADYSCDSKTRRVELSVNVKAFPSIMALPQYITLPCNFKGNQQLEVDESPYADSYKWENNTGWPVVQGAGTRKITYNVTNIYSWSTAFVKVFSVCPDVVPLIKTFNFSGTGISLAKPTISAEVKPLYICKRSPFMLSVNDVPNATDYIWSADQPTIRINGQVPPVTLPAATGKNVTITNTDDVAKTAVISCQAAAGTCSASAAGTITLQVNGAPPPASPIFSSLPIGHLPANDYIAFSIDQHPAATSYQWQVVNGTIRQGQGTNHIWVSTQSVPPKHSAPFFIVAKYLCECGESEQQTASGRIYGPNSGGPETFFSISPNPASDILRIHDTEHKSGSTFEYHLYDMNNQEVRRGVSNGQQSVSVNIAGLKAGQYVIQIRRDGKISSSHILIQKTQ</sequence>
<dbReference type="Proteomes" id="UP000281028">
    <property type="component" value="Unassembled WGS sequence"/>
</dbReference>
<protein>
    <submittedName>
        <fullName evidence="3">T9SS type A sorting domain-containing protein</fullName>
    </submittedName>
</protein>
<comment type="caution">
    <text evidence="3">The sequence shown here is derived from an EMBL/GenBank/DDBJ whole genome shotgun (WGS) entry which is preliminary data.</text>
</comment>
<dbReference type="InterPro" id="IPR026444">
    <property type="entry name" value="Secre_tail"/>
</dbReference>
<dbReference type="EMBL" id="RIAR02000001">
    <property type="protein sequence ID" value="NSL89507.1"/>
    <property type="molecule type" value="Genomic_DNA"/>
</dbReference>
<dbReference type="AlphaFoldDB" id="A0A433WEN9"/>
<feature type="domain" description="PKD-like" evidence="2">
    <location>
        <begin position="117"/>
        <end position="162"/>
    </location>
</feature>